<sequence length="411" mass="45728">MAYPLRPITEDEFEAWARMIADTYGMDRSHQEIANQRAATDLRRTIAAFDQDTPVGGASLYPRMLTVPGAVTPVAGVATVGVTPTHRRRGILTSMMRRQLTDLHEQGLEPIAALRPAEAAIYGRYGYGPATRGSRLRCEKRAMFFRPGTDFGGGSIRLVNRAQALRQIEKVYDAVRTTSVGWPDRGEEHWKVRFFDEPHARGGATSLRFALHQEPDGRTTGYVSYRHREARGNDVGTVVVEELAALTRSAYAALWRYLVGIDLAPWIEYEGAVDEPLQHMLTDPRSLRPSTVDRLWVRLVDVDRALEVRRYSAPLDVVLEVDDSFCPWNTGRYRLRADGDAVSCERTEESADLRLDVAELGAAFLGGTTLTSLAAAGLVEELRPGALARTSAAFRGDREPFYPGGWAFPLY</sequence>
<dbReference type="Pfam" id="PF13527">
    <property type="entry name" value="Acetyltransf_9"/>
    <property type="match status" value="1"/>
</dbReference>
<dbReference type="InterPro" id="IPR025559">
    <property type="entry name" value="Eis_dom"/>
</dbReference>
<accession>A0ABN3VLU6</accession>
<dbReference type="NCBIfam" id="NF002367">
    <property type="entry name" value="PRK01346.1-4"/>
    <property type="match status" value="1"/>
</dbReference>
<evidence type="ECO:0000256" key="3">
    <source>
        <dbReference type="ARBA" id="ARBA00023315"/>
    </source>
</evidence>
<dbReference type="SUPFAM" id="SSF55718">
    <property type="entry name" value="SCP-like"/>
    <property type="match status" value="1"/>
</dbReference>
<evidence type="ECO:0000313" key="7">
    <source>
        <dbReference type="Proteomes" id="UP001500979"/>
    </source>
</evidence>
<feature type="active site" description="Proton donor" evidence="4">
    <location>
        <position position="122"/>
    </location>
</feature>
<gene>
    <name evidence="6" type="ORF">GCM10010470_56920</name>
</gene>
<evidence type="ECO:0000256" key="2">
    <source>
        <dbReference type="ARBA" id="ARBA00022679"/>
    </source>
</evidence>
<evidence type="ECO:0000256" key="4">
    <source>
        <dbReference type="HAMAP-Rule" id="MF_01812"/>
    </source>
</evidence>
<dbReference type="InterPro" id="IPR000182">
    <property type="entry name" value="GNAT_dom"/>
</dbReference>
<feature type="active site" description="Proton acceptor; via carboxylate" evidence="4">
    <location>
        <position position="411"/>
    </location>
</feature>
<dbReference type="Gene3D" id="3.30.1050.10">
    <property type="entry name" value="SCP2 sterol-binding domain"/>
    <property type="match status" value="1"/>
</dbReference>
<protein>
    <submittedName>
        <fullName evidence="6">GNAT family N-acetyltransferase</fullName>
    </submittedName>
</protein>
<name>A0ABN3VLU6_9PSEU</name>
<feature type="binding site" evidence="4">
    <location>
        <begin position="80"/>
        <end position="82"/>
    </location>
    <ligand>
        <name>acetyl-CoA</name>
        <dbReference type="ChEBI" id="CHEBI:57288"/>
    </ligand>
</feature>
<dbReference type="PANTHER" id="PTHR37817:SF1">
    <property type="entry name" value="N-ACETYLTRANSFERASE EIS"/>
    <property type="match status" value="1"/>
</dbReference>
<dbReference type="HAMAP" id="MF_01812">
    <property type="entry name" value="Eis"/>
    <property type="match status" value="1"/>
</dbReference>
<dbReference type="Pfam" id="PF17668">
    <property type="entry name" value="Acetyltransf_17"/>
    <property type="match status" value="1"/>
</dbReference>
<dbReference type="PANTHER" id="PTHR37817">
    <property type="entry name" value="N-ACETYLTRANSFERASE EIS"/>
    <property type="match status" value="1"/>
</dbReference>
<evidence type="ECO:0000313" key="6">
    <source>
        <dbReference type="EMBL" id="GAA2814078.1"/>
    </source>
</evidence>
<keyword evidence="2 4" id="KW-0808">Transferase</keyword>
<dbReference type="Pfam" id="PF13530">
    <property type="entry name" value="SCP2_2"/>
    <property type="match status" value="1"/>
</dbReference>
<dbReference type="InterPro" id="IPR051554">
    <property type="entry name" value="Acetyltransferase_Eis"/>
</dbReference>
<comment type="caution">
    <text evidence="4">Lacks conserved residue(s) required for the propagation of feature annotation.</text>
</comment>
<dbReference type="Gene3D" id="3.40.630.30">
    <property type="match status" value="2"/>
</dbReference>
<dbReference type="Proteomes" id="UP001500979">
    <property type="component" value="Unassembled WGS sequence"/>
</dbReference>
<dbReference type="InterPro" id="IPR036527">
    <property type="entry name" value="SCP2_sterol-bd_dom_sf"/>
</dbReference>
<dbReference type="EMBL" id="BAAAUX010000027">
    <property type="protein sequence ID" value="GAA2814078.1"/>
    <property type="molecule type" value="Genomic_DNA"/>
</dbReference>
<dbReference type="InterPro" id="IPR041380">
    <property type="entry name" value="Acetyltransf_17"/>
</dbReference>
<evidence type="ECO:0000256" key="1">
    <source>
        <dbReference type="ARBA" id="ARBA00009213"/>
    </source>
</evidence>
<reference evidence="6 7" key="1">
    <citation type="journal article" date="2019" name="Int. J. Syst. Evol. Microbiol.">
        <title>The Global Catalogue of Microorganisms (GCM) 10K type strain sequencing project: providing services to taxonomists for standard genome sequencing and annotation.</title>
        <authorList>
            <consortium name="The Broad Institute Genomics Platform"/>
            <consortium name="The Broad Institute Genome Sequencing Center for Infectious Disease"/>
            <person name="Wu L."/>
            <person name="Ma J."/>
        </authorList>
    </citation>
    <scope>NUCLEOTIDE SEQUENCE [LARGE SCALE GENOMIC DNA]</scope>
    <source>
        <strain evidence="6 7">JCM 9383</strain>
    </source>
</reference>
<organism evidence="6 7">
    <name type="scientific">Saccharopolyspora taberi</name>
    <dbReference type="NCBI Taxonomy" id="60895"/>
    <lineage>
        <taxon>Bacteria</taxon>
        <taxon>Bacillati</taxon>
        <taxon>Actinomycetota</taxon>
        <taxon>Actinomycetes</taxon>
        <taxon>Pseudonocardiales</taxon>
        <taxon>Pseudonocardiaceae</taxon>
        <taxon>Saccharopolyspora</taxon>
    </lineage>
</organism>
<comment type="caution">
    <text evidence="6">The sequence shown here is derived from an EMBL/GenBank/DDBJ whole genome shotgun (WGS) entry which is preliminary data.</text>
</comment>
<feature type="binding site" evidence="4">
    <location>
        <begin position="88"/>
        <end position="93"/>
    </location>
    <ligand>
        <name>acetyl-CoA</name>
        <dbReference type="ChEBI" id="CHEBI:57288"/>
    </ligand>
</feature>
<comment type="subunit">
    <text evidence="4">Homohexamer; trimer of dimers.</text>
</comment>
<dbReference type="SUPFAM" id="SSF55729">
    <property type="entry name" value="Acyl-CoA N-acyltransferases (Nat)"/>
    <property type="match status" value="1"/>
</dbReference>
<keyword evidence="3 4" id="KW-0012">Acyltransferase</keyword>
<dbReference type="PROSITE" id="PS51186">
    <property type="entry name" value="GNAT"/>
    <property type="match status" value="1"/>
</dbReference>
<dbReference type="CDD" id="cd04301">
    <property type="entry name" value="NAT_SF"/>
    <property type="match status" value="1"/>
</dbReference>
<comment type="similarity">
    <text evidence="1 4">Belongs to the acetyltransferase Eis family.</text>
</comment>
<keyword evidence="7" id="KW-1185">Reference proteome</keyword>
<evidence type="ECO:0000259" key="5">
    <source>
        <dbReference type="PROSITE" id="PS51186"/>
    </source>
</evidence>
<dbReference type="InterPro" id="IPR022902">
    <property type="entry name" value="NAcTrfase_Eis"/>
</dbReference>
<dbReference type="InterPro" id="IPR016181">
    <property type="entry name" value="Acyl_CoA_acyltransferase"/>
</dbReference>
<dbReference type="RefSeq" id="WP_344684940.1">
    <property type="nucleotide sequence ID" value="NZ_BAAAUX010000027.1"/>
</dbReference>
<proteinExistence type="inferred from homology"/>
<feature type="domain" description="N-acetyltransferase" evidence="5">
    <location>
        <begin position="3"/>
        <end position="148"/>
    </location>
</feature>